<name>A0A6H5H9R0_9HEMI</name>
<protein>
    <submittedName>
        <fullName evidence="1">Uncharacterized protein</fullName>
    </submittedName>
</protein>
<feature type="non-terminal residue" evidence="1">
    <location>
        <position position="1"/>
    </location>
</feature>
<proteinExistence type="predicted"/>
<reference evidence="1 2" key="1">
    <citation type="submission" date="2020-02" db="EMBL/GenBank/DDBJ databases">
        <authorList>
            <person name="Ferguson B K."/>
        </authorList>
    </citation>
    <scope>NUCLEOTIDE SEQUENCE [LARGE SCALE GENOMIC DNA]</scope>
</reference>
<keyword evidence="2" id="KW-1185">Reference proteome</keyword>
<dbReference type="EMBL" id="CADCXU010025633">
    <property type="protein sequence ID" value="CAB0012752.1"/>
    <property type="molecule type" value="Genomic_DNA"/>
</dbReference>
<evidence type="ECO:0000313" key="1">
    <source>
        <dbReference type="EMBL" id="CAB0012752.1"/>
    </source>
</evidence>
<gene>
    <name evidence="1" type="ORF">NTEN_LOCUS17448</name>
</gene>
<evidence type="ECO:0000313" key="2">
    <source>
        <dbReference type="Proteomes" id="UP000479000"/>
    </source>
</evidence>
<organism evidence="1 2">
    <name type="scientific">Nesidiocoris tenuis</name>
    <dbReference type="NCBI Taxonomy" id="355587"/>
    <lineage>
        <taxon>Eukaryota</taxon>
        <taxon>Metazoa</taxon>
        <taxon>Ecdysozoa</taxon>
        <taxon>Arthropoda</taxon>
        <taxon>Hexapoda</taxon>
        <taxon>Insecta</taxon>
        <taxon>Pterygota</taxon>
        <taxon>Neoptera</taxon>
        <taxon>Paraneoptera</taxon>
        <taxon>Hemiptera</taxon>
        <taxon>Heteroptera</taxon>
        <taxon>Panheteroptera</taxon>
        <taxon>Cimicomorpha</taxon>
        <taxon>Miridae</taxon>
        <taxon>Dicyphina</taxon>
        <taxon>Nesidiocoris</taxon>
    </lineage>
</organism>
<accession>A0A6H5H9R0</accession>
<sequence>PNGSRSIHRSYGENVRNIRAMLPFSRRTLLLVSDAKDSGASKFYMEIWNAEEFEGHESD</sequence>
<dbReference type="Proteomes" id="UP000479000">
    <property type="component" value="Unassembled WGS sequence"/>
</dbReference>
<dbReference type="AlphaFoldDB" id="A0A6H5H9R0"/>